<proteinExistence type="predicted"/>
<feature type="transmembrane region" description="Helical" evidence="2">
    <location>
        <begin position="53"/>
        <end position="77"/>
    </location>
</feature>
<sequence length="343" mass="37472">MTALSMSASSSAAPNLRNSRLEATCESYGVDSRLLYNDIERLSKKRFDYAQRLVLWSRLLSVVSLLTAGATGLAVYYQRAQIYRVWRLRNPRKVQQLGQLTMLSGGFSLCSMLFLISPVGFMRLHEKELQRTKQLDAIAVAALVQEQNFRTVAAWARTAADTRRLAPASSSSSSSSTVSPSPTIAAATDTVERGREGQGGIGPELQWVWSEVVLDPTQLLQPPFDCETQQKPVDTVNTVKPQSPPAGSAGAAAAAVTDADPDMLAAKKRLASQLLGNSEIFDNSTRGDSDAASAAEPLTWRQQSRRVWSRTADPMELQHLKDECVAMWEGLVAEKTSIVQQVL</sequence>
<accession>A0AAW3AS44</accession>
<feature type="transmembrane region" description="Helical" evidence="2">
    <location>
        <begin position="97"/>
        <end position="121"/>
    </location>
</feature>
<protein>
    <submittedName>
        <fullName evidence="3">Uncharacterized protein</fullName>
    </submittedName>
</protein>
<keyword evidence="4" id="KW-1185">Reference proteome</keyword>
<reference evidence="3 4" key="1">
    <citation type="submission" date="2024-02" db="EMBL/GenBank/DDBJ databases">
        <title>FIRST GENOME SEQUENCES OF Leishmania (Viannia) shawi, Leishmania (Viannia) lindenbergi AND Leishmania (Viannia) utingensis.</title>
        <authorList>
            <person name="Resadore F."/>
            <person name="Custodio M.G.F."/>
            <person name="Boite M.C."/>
            <person name="Cupolillo E."/>
            <person name="Ferreira G.E.M."/>
        </authorList>
    </citation>
    <scope>NUCLEOTIDE SEQUENCE [LARGE SCALE GENOMIC DNA]</scope>
    <source>
        <strain evidence="3 4">MHOM/BR/1966/M15733</strain>
    </source>
</reference>
<gene>
    <name evidence="3" type="ORF">Q4I31_001870</name>
</gene>
<organism evidence="3 4">
    <name type="scientific">Leishmania lindenbergi</name>
    <dbReference type="NCBI Taxonomy" id="651832"/>
    <lineage>
        <taxon>Eukaryota</taxon>
        <taxon>Discoba</taxon>
        <taxon>Euglenozoa</taxon>
        <taxon>Kinetoplastea</taxon>
        <taxon>Metakinetoplastina</taxon>
        <taxon>Trypanosomatida</taxon>
        <taxon>Trypanosomatidae</taxon>
        <taxon>Leishmaniinae</taxon>
        <taxon>Leishmania</taxon>
    </lineage>
</organism>
<dbReference type="EMBL" id="JBAMZK010000013">
    <property type="protein sequence ID" value="KAL0510495.1"/>
    <property type="molecule type" value="Genomic_DNA"/>
</dbReference>
<name>A0AAW3AS44_9TRYP</name>
<feature type="region of interest" description="Disordered" evidence="1">
    <location>
        <begin position="281"/>
        <end position="303"/>
    </location>
</feature>
<keyword evidence="2" id="KW-0812">Transmembrane</keyword>
<evidence type="ECO:0000313" key="4">
    <source>
        <dbReference type="Proteomes" id="UP001500131"/>
    </source>
</evidence>
<keyword evidence="2" id="KW-0472">Membrane</keyword>
<feature type="compositionally biased region" description="Low complexity" evidence="1">
    <location>
        <begin position="164"/>
        <end position="188"/>
    </location>
</feature>
<feature type="region of interest" description="Disordered" evidence="1">
    <location>
        <begin position="164"/>
        <end position="201"/>
    </location>
</feature>
<evidence type="ECO:0000256" key="1">
    <source>
        <dbReference type="SAM" id="MobiDB-lite"/>
    </source>
</evidence>
<comment type="caution">
    <text evidence="3">The sequence shown here is derived from an EMBL/GenBank/DDBJ whole genome shotgun (WGS) entry which is preliminary data.</text>
</comment>
<evidence type="ECO:0000256" key="2">
    <source>
        <dbReference type="SAM" id="Phobius"/>
    </source>
</evidence>
<dbReference type="AlphaFoldDB" id="A0AAW3AS44"/>
<keyword evidence="2" id="KW-1133">Transmembrane helix</keyword>
<evidence type="ECO:0000313" key="3">
    <source>
        <dbReference type="EMBL" id="KAL0510495.1"/>
    </source>
</evidence>
<dbReference type="Proteomes" id="UP001500131">
    <property type="component" value="Unassembled WGS sequence"/>
</dbReference>